<name>A0A9Q3P9V2_9BASI</name>
<protein>
    <submittedName>
        <fullName evidence="2">Uncharacterized protein</fullName>
    </submittedName>
</protein>
<sequence>MEGAALSRRGGPRRRSGEAEDEKGKESVEEEDSKETEVADALKGAPEASEAPDLAPSTQPLVSQPEQDYLKMMEQMTQFMGKLAQPVAPRDTSKAPEFKSPFVSL</sequence>
<gene>
    <name evidence="2" type="ORF">O181_093983</name>
</gene>
<keyword evidence="3" id="KW-1185">Reference proteome</keyword>
<evidence type="ECO:0000256" key="1">
    <source>
        <dbReference type="SAM" id="MobiDB-lite"/>
    </source>
</evidence>
<feature type="compositionally biased region" description="Polar residues" evidence="1">
    <location>
        <begin position="56"/>
        <end position="66"/>
    </location>
</feature>
<dbReference type="AlphaFoldDB" id="A0A9Q3P9V2"/>
<evidence type="ECO:0000313" key="2">
    <source>
        <dbReference type="EMBL" id="MBW0554268.1"/>
    </source>
</evidence>
<accession>A0A9Q3P9V2</accession>
<reference evidence="2" key="1">
    <citation type="submission" date="2021-03" db="EMBL/GenBank/DDBJ databases">
        <title>Draft genome sequence of rust myrtle Austropuccinia psidii MF-1, a brazilian biotype.</title>
        <authorList>
            <person name="Quecine M.C."/>
            <person name="Pachon D.M.R."/>
            <person name="Bonatelli M.L."/>
            <person name="Correr F.H."/>
            <person name="Franceschini L.M."/>
            <person name="Leite T.F."/>
            <person name="Margarido G.R.A."/>
            <person name="Almeida C.A."/>
            <person name="Ferrarezi J.A."/>
            <person name="Labate C.A."/>
        </authorList>
    </citation>
    <scope>NUCLEOTIDE SEQUENCE</scope>
    <source>
        <strain evidence="2">MF-1</strain>
    </source>
</reference>
<dbReference type="EMBL" id="AVOT02060904">
    <property type="protein sequence ID" value="MBW0554268.1"/>
    <property type="molecule type" value="Genomic_DNA"/>
</dbReference>
<feature type="compositionally biased region" description="Basic and acidic residues" evidence="1">
    <location>
        <begin position="15"/>
        <end position="27"/>
    </location>
</feature>
<proteinExistence type="predicted"/>
<dbReference type="Proteomes" id="UP000765509">
    <property type="component" value="Unassembled WGS sequence"/>
</dbReference>
<comment type="caution">
    <text evidence="2">The sequence shown here is derived from an EMBL/GenBank/DDBJ whole genome shotgun (WGS) entry which is preliminary data.</text>
</comment>
<evidence type="ECO:0000313" key="3">
    <source>
        <dbReference type="Proteomes" id="UP000765509"/>
    </source>
</evidence>
<feature type="region of interest" description="Disordered" evidence="1">
    <location>
        <begin position="84"/>
        <end position="105"/>
    </location>
</feature>
<feature type="region of interest" description="Disordered" evidence="1">
    <location>
        <begin position="1"/>
        <end position="69"/>
    </location>
</feature>
<organism evidence="2 3">
    <name type="scientific">Austropuccinia psidii MF-1</name>
    <dbReference type="NCBI Taxonomy" id="1389203"/>
    <lineage>
        <taxon>Eukaryota</taxon>
        <taxon>Fungi</taxon>
        <taxon>Dikarya</taxon>
        <taxon>Basidiomycota</taxon>
        <taxon>Pucciniomycotina</taxon>
        <taxon>Pucciniomycetes</taxon>
        <taxon>Pucciniales</taxon>
        <taxon>Sphaerophragmiaceae</taxon>
        <taxon>Austropuccinia</taxon>
    </lineage>
</organism>